<dbReference type="EMBL" id="MDCO01000001">
    <property type="protein sequence ID" value="OEJ15894.1"/>
    <property type="molecule type" value="Genomic_DNA"/>
</dbReference>
<organism evidence="1 2">
    <name type="scientific">Brachyspira hampsonii</name>
    <dbReference type="NCBI Taxonomy" id="1287055"/>
    <lineage>
        <taxon>Bacteria</taxon>
        <taxon>Pseudomonadati</taxon>
        <taxon>Spirochaetota</taxon>
        <taxon>Spirochaetia</taxon>
        <taxon>Brachyspirales</taxon>
        <taxon>Brachyspiraceae</taxon>
        <taxon>Brachyspira</taxon>
    </lineage>
</organism>
<gene>
    <name evidence="1" type="ORF">BFL38_10570</name>
</gene>
<evidence type="ECO:0000313" key="1">
    <source>
        <dbReference type="EMBL" id="OEJ15894.1"/>
    </source>
</evidence>
<proteinExistence type="predicted"/>
<comment type="caution">
    <text evidence="1">The sequence shown here is derived from an EMBL/GenBank/DDBJ whole genome shotgun (WGS) entry which is preliminary data.</text>
</comment>
<evidence type="ECO:0000313" key="2">
    <source>
        <dbReference type="Proteomes" id="UP000095247"/>
    </source>
</evidence>
<dbReference type="AlphaFoldDB" id="A0A1E5NIE0"/>
<reference evidence="1 2" key="1">
    <citation type="submission" date="2016-08" db="EMBL/GenBank/DDBJ databases">
        <title>Characterization and recognition of Brachyspira hampsonii sp. nov., a novel intestinal spirochete that is pathogenic to pigs.</title>
        <authorList>
            <person name="Mirajkar N."/>
            <person name="La T."/>
            <person name="Phillips N."/>
            <person name="Hampson D."/>
            <person name="Gebhart C."/>
        </authorList>
    </citation>
    <scope>NUCLEOTIDE SEQUENCE [LARGE SCALE GENOMIC DNA]</scope>
    <source>
        <strain evidence="1 2">P280/1</strain>
    </source>
</reference>
<name>A0A1E5NIE0_9SPIR</name>
<protein>
    <submittedName>
        <fullName evidence="1">Uncharacterized protein</fullName>
    </submittedName>
</protein>
<sequence length="91" mass="10645">MYLDELCRHYIQTKLAILEMILNRIAEEYPDLNNSMVIKRNRLEINSDLCGCYIDIDDGLFKICFDGKAPYCYEDSESLILDIGERISENE</sequence>
<dbReference type="RefSeq" id="WP_013114189.1">
    <property type="nucleotide sequence ID" value="NZ_MDCO01000001.1"/>
</dbReference>
<dbReference type="Proteomes" id="UP000095247">
    <property type="component" value="Unassembled WGS sequence"/>
</dbReference>
<accession>A0A1E5NIE0</accession>